<keyword evidence="8 12" id="KW-0285">Flavoprotein</keyword>
<dbReference type="PANTHER" id="PTHR42923">
    <property type="entry name" value="PROTOPORPHYRINOGEN OXIDASE"/>
    <property type="match status" value="1"/>
</dbReference>
<sequence>MKLLVVGGGIAGLAAAWEAIARPGTEVVLVEADDRLGGKLHTESVDGFLIEHGPDSFVSYRPAAAQLAREVGLGDELIGTSGTRQVYLRSRDKLRPIPAGMGMVLPTRLLPFATTGILSVGAKLRAGLDLVLPRQLGTDDVAIGAFLRRRLGGGIVTGFADPMVGGIYGASVDELSLDAVLPSLRSDEAAHRSLILASLASGRKARAARRASGARGPGSPFQTLRGGLGTLVDSVADRLTAAGAEVRTGVSVRSLTRTEGGGAHAELSDGTVIEADAVVLAGGVRSSAELLAEVAPSAAAALADVPLATSNVINLGYRASAFPAPVTTHGWLEAQAAPISGVTVSSAKWAGRAGGDQVLIRAFVPERLGPIATADTDELLATVIAHVGTVLGATGAPFLTRLTRWTSVMPKYTVGHLDRIATAEAALAELPSWRIAGSALRGVGVPDCIADGRRQAAAALDAATTPEATPARETAARVRVDS</sequence>
<dbReference type="GO" id="GO:0006783">
    <property type="term" value="P:heme biosynthetic process"/>
    <property type="evidence" value="ECO:0007669"/>
    <property type="project" value="UniProtKB-UniRule"/>
</dbReference>
<protein>
    <recommendedName>
        <fullName evidence="7 12">Coproporphyrinogen III oxidase</fullName>
        <ecNumber evidence="6 12">1.3.3.15</ecNumber>
    </recommendedName>
</protein>
<evidence type="ECO:0000256" key="9">
    <source>
        <dbReference type="ARBA" id="ARBA00022827"/>
    </source>
</evidence>
<feature type="domain" description="Amine oxidase" evidence="14">
    <location>
        <begin position="10"/>
        <end position="459"/>
    </location>
</feature>
<dbReference type="InterPro" id="IPR002937">
    <property type="entry name" value="Amino_oxidase"/>
</dbReference>
<reference evidence="15 16" key="1">
    <citation type="submission" date="2017-10" db="EMBL/GenBank/DDBJ databases">
        <title>Sequencing the genomes of 1000 actinobacteria strains.</title>
        <authorList>
            <person name="Klenk H.-P."/>
        </authorList>
    </citation>
    <scope>NUCLEOTIDE SEQUENCE [LARGE SCALE GENOMIC DNA]</scope>
    <source>
        <strain evidence="15 16">DSM 15597</strain>
    </source>
</reference>
<evidence type="ECO:0000313" key="16">
    <source>
        <dbReference type="Proteomes" id="UP000226079"/>
    </source>
</evidence>
<dbReference type="SUPFAM" id="SSF54373">
    <property type="entry name" value="FAD-linked reductases, C-terminal domain"/>
    <property type="match status" value="1"/>
</dbReference>
<organism evidence="15 16">
    <name type="scientific">Propionicimonas paludicola</name>
    <dbReference type="NCBI Taxonomy" id="185243"/>
    <lineage>
        <taxon>Bacteria</taxon>
        <taxon>Bacillati</taxon>
        <taxon>Actinomycetota</taxon>
        <taxon>Actinomycetes</taxon>
        <taxon>Propionibacteriales</taxon>
        <taxon>Nocardioidaceae</taxon>
        <taxon>Propionicimonas</taxon>
    </lineage>
</organism>
<keyword evidence="9 12" id="KW-0274">FAD</keyword>
<keyword evidence="10 12" id="KW-0560">Oxidoreductase</keyword>
<dbReference type="AlphaFoldDB" id="A0A2A9CUT5"/>
<comment type="caution">
    <text evidence="15">The sequence shown here is derived from an EMBL/GenBank/DDBJ whole genome shotgun (WGS) entry which is preliminary data.</text>
</comment>
<evidence type="ECO:0000256" key="2">
    <source>
        <dbReference type="ARBA" id="ARBA00001974"/>
    </source>
</evidence>
<proteinExistence type="inferred from homology"/>
<evidence type="ECO:0000256" key="11">
    <source>
        <dbReference type="ARBA" id="ARBA00023133"/>
    </source>
</evidence>
<comment type="pathway">
    <text evidence="4 12">Porphyrin-containing compound metabolism; protoheme biosynthesis.</text>
</comment>
<comment type="cofactor">
    <cofactor evidence="2 12">
        <name>FAD</name>
        <dbReference type="ChEBI" id="CHEBI:57692"/>
    </cofactor>
</comment>
<keyword evidence="12" id="KW-0963">Cytoplasm</keyword>
<evidence type="ECO:0000256" key="7">
    <source>
        <dbReference type="ARBA" id="ARBA00019046"/>
    </source>
</evidence>
<comment type="catalytic activity">
    <reaction evidence="1">
        <text>coproporphyrinogen III + 3 O2 = coproporphyrin III + 3 H2O2</text>
        <dbReference type="Rhea" id="RHEA:43436"/>
        <dbReference type="ChEBI" id="CHEBI:15379"/>
        <dbReference type="ChEBI" id="CHEBI:16240"/>
        <dbReference type="ChEBI" id="CHEBI:57309"/>
        <dbReference type="ChEBI" id="CHEBI:131725"/>
        <dbReference type="EC" id="1.3.3.15"/>
    </reaction>
    <physiologicalReaction direction="left-to-right" evidence="1">
        <dbReference type="Rhea" id="RHEA:43437"/>
    </physiologicalReaction>
</comment>
<evidence type="ECO:0000256" key="10">
    <source>
        <dbReference type="ARBA" id="ARBA00023002"/>
    </source>
</evidence>
<dbReference type="GO" id="GO:0004729">
    <property type="term" value="F:oxygen-dependent protoporphyrinogen oxidase activity"/>
    <property type="evidence" value="ECO:0007669"/>
    <property type="project" value="UniProtKB-UniRule"/>
</dbReference>
<evidence type="ECO:0000256" key="12">
    <source>
        <dbReference type="RuleBase" id="RU364052"/>
    </source>
</evidence>
<evidence type="ECO:0000256" key="6">
    <source>
        <dbReference type="ARBA" id="ARBA00012402"/>
    </source>
</evidence>
<feature type="compositionally biased region" description="Low complexity" evidence="13">
    <location>
        <begin position="460"/>
        <end position="473"/>
    </location>
</feature>
<evidence type="ECO:0000256" key="13">
    <source>
        <dbReference type="SAM" id="MobiDB-lite"/>
    </source>
</evidence>
<comment type="subcellular location">
    <subcellularLocation>
        <location evidence="12">Cytoplasm</location>
    </subcellularLocation>
</comment>
<dbReference type="SUPFAM" id="SSF51905">
    <property type="entry name" value="FAD/NAD(P)-binding domain"/>
    <property type="match status" value="1"/>
</dbReference>
<dbReference type="InterPro" id="IPR050464">
    <property type="entry name" value="Zeta_carotene_desat/Oxidored"/>
</dbReference>
<keyword evidence="16" id="KW-1185">Reference proteome</keyword>
<dbReference type="Proteomes" id="UP000226079">
    <property type="component" value="Unassembled WGS sequence"/>
</dbReference>
<accession>A0A2A9CUT5</accession>
<evidence type="ECO:0000256" key="4">
    <source>
        <dbReference type="ARBA" id="ARBA00004744"/>
    </source>
</evidence>
<dbReference type="UniPathway" id="UPA00252"/>
<evidence type="ECO:0000259" key="14">
    <source>
        <dbReference type="Pfam" id="PF01593"/>
    </source>
</evidence>
<dbReference type="NCBIfam" id="TIGR00562">
    <property type="entry name" value="proto_IX_ox"/>
    <property type="match status" value="1"/>
</dbReference>
<dbReference type="EC" id="1.3.3.15" evidence="6 12"/>
<dbReference type="Gene3D" id="3.50.50.60">
    <property type="entry name" value="FAD/NAD(P)-binding domain"/>
    <property type="match status" value="1"/>
</dbReference>
<evidence type="ECO:0000256" key="3">
    <source>
        <dbReference type="ARBA" id="ARBA00002185"/>
    </source>
</evidence>
<dbReference type="InterPro" id="IPR004572">
    <property type="entry name" value="Protoporphyrinogen_oxidase"/>
</dbReference>
<dbReference type="Gene3D" id="3.90.660.20">
    <property type="entry name" value="Protoporphyrinogen oxidase, mitochondrial, domain 2"/>
    <property type="match status" value="1"/>
</dbReference>
<dbReference type="PANTHER" id="PTHR42923:SF3">
    <property type="entry name" value="PROTOPORPHYRINOGEN OXIDASE"/>
    <property type="match status" value="1"/>
</dbReference>
<dbReference type="RefSeq" id="WP_245840917.1">
    <property type="nucleotide sequence ID" value="NZ_PDJC01000001.1"/>
</dbReference>
<dbReference type="Gene3D" id="1.10.3110.10">
    <property type="entry name" value="protoporphyrinogen ix oxidase, domain 3"/>
    <property type="match status" value="1"/>
</dbReference>
<feature type="region of interest" description="Disordered" evidence="13">
    <location>
        <begin position="460"/>
        <end position="482"/>
    </location>
</feature>
<dbReference type="InterPro" id="IPR036188">
    <property type="entry name" value="FAD/NAD-bd_sf"/>
</dbReference>
<gene>
    <name evidence="15" type="ORF">ATK74_2483</name>
</gene>
<evidence type="ECO:0000256" key="5">
    <source>
        <dbReference type="ARBA" id="ARBA00008310"/>
    </source>
</evidence>
<comment type="similarity">
    <text evidence="5 12">Belongs to the protoporphyrinogen/coproporphyrinogen oxidase family. Coproporphyrinogen III oxidase subfamily.</text>
</comment>
<dbReference type="EMBL" id="PDJC01000001">
    <property type="protein sequence ID" value="PFG17906.1"/>
    <property type="molecule type" value="Genomic_DNA"/>
</dbReference>
<evidence type="ECO:0000313" key="15">
    <source>
        <dbReference type="EMBL" id="PFG17906.1"/>
    </source>
</evidence>
<dbReference type="GO" id="GO:0005737">
    <property type="term" value="C:cytoplasm"/>
    <property type="evidence" value="ECO:0007669"/>
    <property type="project" value="UniProtKB-SubCell"/>
</dbReference>
<evidence type="ECO:0000256" key="8">
    <source>
        <dbReference type="ARBA" id="ARBA00022630"/>
    </source>
</evidence>
<name>A0A2A9CUT5_9ACTN</name>
<keyword evidence="11 12" id="KW-0350">Heme biosynthesis</keyword>
<dbReference type="Pfam" id="PF01593">
    <property type="entry name" value="Amino_oxidase"/>
    <property type="match status" value="1"/>
</dbReference>
<comment type="function">
    <text evidence="3 12">Involved in coproporphyrin-dependent heme b biosynthesis. Catalyzes the oxidation of coproporphyrinogen III to coproporphyrin III.</text>
</comment>
<evidence type="ECO:0000256" key="1">
    <source>
        <dbReference type="ARBA" id="ARBA00001755"/>
    </source>
</evidence>